<feature type="compositionally biased region" description="Polar residues" evidence="1">
    <location>
        <begin position="18"/>
        <end position="28"/>
    </location>
</feature>
<gene>
    <name evidence="2" type="ORF">EX30DRAFT_341946</name>
</gene>
<keyword evidence="3" id="KW-1185">Reference proteome</keyword>
<feature type="region of interest" description="Disordered" evidence="1">
    <location>
        <begin position="215"/>
        <end position="304"/>
    </location>
</feature>
<evidence type="ECO:0000256" key="1">
    <source>
        <dbReference type="SAM" id="MobiDB-lite"/>
    </source>
</evidence>
<feature type="compositionally biased region" description="Low complexity" evidence="1">
    <location>
        <begin position="138"/>
        <end position="157"/>
    </location>
</feature>
<sequence length="398" mass="43612">MANLHQTPSSMTPMRASSLPSGTKTSGNADRKRKPAEAVRNPDQLPQNCNLCHLVQNHYNSPDPPPPRLLRLCRFHELSRSTSNTPYPITPAPLRSADEHQLPLNPDIAFQTPRRPSAPTPTSTAYSSPFTPYPQTTPIPIILHPSSAPQTPKLTATPAPPPLPHPDLPQLPTSPLLKHRKSFKSRPTQLTPSPDPASATPQTWITIRPSTAGVVRVSSRSQETFTERSSHTLSRSRSRGQDTIRLRPAPSVSSVRSGASTIRVVRAEDDADELRATRTRTRTPQRHGTQRQHSAKKGSTPSARLSAMKKALQRLTTPSPRKYTKTPTTTPFSGRYEGPGRRNLEPRFRAEVGDQRVESYGSVGRGGRRDLKGVLVGVANRLRISPGKMRSPGLGLEG</sequence>
<accession>A0A4S2MTP3</accession>
<feature type="compositionally biased region" description="Polar residues" evidence="1">
    <location>
        <begin position="1"/>
        <end position="12"/>
    </location>
</feature>
<organism evidence="2 3">
    <name type="scientific">Ascodesmis nigricans</name>
    <dbReference type="NCBI Taxonomy" id="341454"/>
    <lineage>
        <taxon>Eukaryota</taxon>
        <taxon>Fungi</taxon>
        <taxon>Dikarya</taxon>
        <taxon>Ascomycota</taxon>
        <taxon>Pezizomycotina</taxon>
        <taxon>Pezizomycetes</taxon>
        <taxon>Pezizales</taxon>
        <taxon>Ascodesmidaceae</taxon>
        <taxon>Ascodesmis</taxon>
    </lineage>
</organism>
<feature type="compositionally biased region" description="Low complexity" evidence="1">
    <location>
        <begin position="112"/>
        <end position="130"/>
    </location>
</feature>
<dbReference type="InParanoid" id="A0A4S2MTP3"/>
<feature type="region of interest" description="Disordered" evidence="1">
    <location>
        <begin position="109"/>
        <end position="202"/>
    </location>
</feature>
<feature type="compositionally biased region" description="Pro residues" evidence="1">
    <location>
        <begin position="158"/>
        <end position="169"/>
    </location>
</feature>
<proteinExistence type="predicted"/>
<feature type="compositionally biased region" description="Polar residues" evidence="1">
    <location>
        <begin position="251"/>
        <end position="260"/>
    </location>
</feature>
<evidence type="ECO:0000313" key="2">
    <source>
        <dbReference type="EMBL" id="TGZ79846.1"/>
    </source>
</evidence>
<dbReference type="AlphaFoldDB" id="A0A4S2MTP3"/>
<evidence type="ECO:0000313" key="3">
    <source>
        <dbReference type="Proteomes" id="UP000298138"/>
    </source>
</evidence>
<feature type="compositionally biased region" description="Basic residues" evidence="1">
    <location>
        <begin position="277"/>
        <end position="296"/>
    </location>
</feature>
<protein>
    <submittedName>
        <fullName evidence="2">Uncharacterized protein</fullName>
    </submittedName>
</protein>
<feature type="compositionally biased region" description="Low complexity" evidence="1">
    <location>
        <begin position="319"/>
        <end position="331"/>
    </location>
</feature>
<name>A0A4S2MTP3_9PEZI</name>
<reference evidence="2 3" key="1">
    <citation type="submission" date="2019-04" db="EMBL/GenBank/DDBJ databases">
        <title>Comparative genomics and transcriptomics to analyze fruiting body development in filamentous ascomycetes.</title>
        <authorList>
            <consortium name="DOE Joint Genome Institute"/>
            <person name="Lutkenhaus R."/>
            <person name="Traeger S."/>
            <person name="Breuer J."/>
            <person name="Kuo A."/>
            <person name="Lipzen A."/>
            <person name="Pangilinan J."/>
            <person name="Dilworth D."/>
            <person name="Sandor L."/>
            <person name="Poggeler S."/>
            <person name="Barry K."/>
            <person name="Grigoriev I.V."/>
            <person name="Nowrousian M."/>
        </authorList>
    </citation>
    <scope>NUCLEOTIDE SEQUENCE [LARGE SCALE GENOMIC DNA]</scope>
    <source>
        <strain evidence="2 3">CBS 389.68</strain>
    </source>
</reference>
<feature type="region of interest" description="Disordered" evidence="1">
    <location>
        <begin position="319"/>
        <end position="343"/>
    </location>
</feature>
<dbReference type="Proteomes" id="UP000298138">
    <property type="component" value="Unassembled WGS sequence"/>
</dbReference>
<feature type="compositionally biased region" description="Basic and acidic residues" evidence="1">
    <location>
        <begin position="265"/>
        <end position="276"/>
    </location>
</feature>
<dbReference type="EMBL" id="ML220128">
    <property type="protein sequence ID" value="TGZ79846.1"/>
    <property type="molecule type" value="Genomic_DNA"/>
</dbReference>
<feature type="region of interest" description="Disordered" evidence="1">
    <location>
        <begin position="1"/>
        <end position="45"/>
    </location>
</feature>